<dbReference type="HOGENOM" id="CLU_1560064_0_0_4"/>
<protein>
    <submittedName>
        <fullName evidence="1">Uncharacterized protein</fullName>
    </submittedName>
</protein>
<dbReference type="eggNOG" id="ENOG5030WTQ">
    <property type="taxonomic scope" value="Bacteria"/>
</dbReference>
<evidence type="ECO:0000313" key="2">
    <source>
        <dbReference type="Proteomes" id="UP000008316"/>
    </source>
</evidence>
<reference evidence="1 2" key="1">
    <citation type="journal article" date="2011" name="J. Bacteriol.">
        <title>Complete genome sequence of Burkholderia gladioli BSR3.</title>
        <authorList>
            <person name="Seo Y.S."/>
            <person name="Lim J."/>
            <person name="Choi B.S."/>
            <person name="Kim H."/>
            <person name="Goo E."/>
            <person name="Lee B."/>
            <person name="Lim J.S."/>
            <person name="Choi I.Y."/>
            <person name="Moon J.S."/>
            <person name="Kim J."/>
            <person name="Hwang I."/>
        </authorList>
    </citation>
    <scope>NUCLEOTIDE SEQUENCE [LARGE SCALE GENOMIC DNA]</scope>
    <source>
        <strain evidence="1 2">BSR3</strain>
    </source>
</reference>
<dbReference type="EMBL" id="CP002599">
    <property type="protein sequence ID" value="AEA61703.1"/>
    <property type="molecule type" value="Genomic_DNA"/>
</dbReference>
<dbReference type="KEGG" id="bgd:bgla_1g30950"/>
<proteinExistence type="predicted"/>
<name>F2LFR9_BURGS</name>
<evidence type="ECO:0000313" key="1">
    <source>
        <dbReference type="EMBL" id="AEA61703.1"/>
    </source>
</evidence>
<organism evidence="1 2">
    <name type="scientific">Burkholderia gladioli (strain BSR3)</name>
    <dbReference type="NCBI Taxonomy" id="999541"/>
    <lineage>
        <taxon>Bacteria</taxon>
        <taxon>Pseudomonadati</taxon>
        <taxon>Pseudomonadota</taxon>
        <taxon>Betaproteobacteria</taxon>
        <taxon>Burkholderiales</taxon>
        <taxon>Burkholderiaceae</taxon>
        <taxon>Burkholderia</taxon>
    </lineage>
</organism>
<dbReference type="Proteomes" id="UP000008316">
    <property type="component" value="Chromosome 1"/>
</dbReference>
<gene>
    <name evidence="1" type="ordered locus">bgla_1g30950</name>
</gene>
<accession>F2LFR9</accession>
<dbReference type="AlphaFoldDB" id="F2LFR9"/>
<keyword evidence="2" id="KW-1185">Reference proteome</keyword>
<sequence>MNTINFLQDQGDFLPLWQRATAAVEALRDRPSTDLLYFDAIDLQTQKFFDLIQHLLASTGATDFATLVLKPNPFSYFHFHFGKYPGFVHRSRNTDDEFFQFLLEDPGDSPADALGSNSQQYVVLPLPGDWLVFGDRWWETAVLAGPQDIMERAKRFYPFFLDPPDRFRIEL</sequence>
<dbReference type="RefSeq" id="WP_013699025.1">
    <property type="nucleotide sequence ID" value="NC_015381.1"/>
</dbReference>